<sequence>MNWFLFNKTLKVGTVLKQRYEVIQFIGRGSYGFVYLAVDRKTNTKVVVKQHRQRRDHNSIQMLKKEAETLSSLRHQSIPSYIELFEEKNKWFLVMDYIDGSNFEDLILLQGKSYNEKDSLQILFSALMIVSYLHENRFLHRDLRLPNIIKKDSELFIIDFGLAIKLEREEAVSLTDGKSEKELFKEQSFKSDFYALGHFLLFLLYSTYEPRSKQEQSWEEELIISNETKRIIRKLLRIEDSYDHIADITQDVSALIDKL</sequence>
<evidence type="ECO:0000313" key="3">
    <source>
        <dbReference type="EMBL" id="MBP3953207.1"/>
    </source>
</evidence>
<keyword evidence="1" id="KW-0547">Nucleotide-binding</keyword>
<organism evidence="3 4">
    <name type="scientific">Halalkalibacter suaedae</name>
    <dbReference type="NCBI Taxonomy" id="2822140"/>
    <lineage>
        <taxon>Bacteria</taxon>
        <taxon>Bacillati</taxon>
        <taxon>Bacillota</taxon>
        <taxon>Bacilli</taxon>
        <taxon>Bacillales</taxon>
        <taxon>Bacillaceae</taxon>
        <taxon>Halalkalibacter</taxon>
    </lineage>
</organism>
<keyword evidence="4" id="KW-1185">Reference proteome</keyword>
<dbReference type="PANTHER" id="PTHR24347">
    <property type="entry name" value="SERINE/THREONINE-PROTEIN KINASE"/>
    <property type="match status" value="1"/>
</dbReference>
<feature type="binding site" evidence="1">
    <location>
        <position position="49"/>
    </location>
    <ligand>
        <name>ATP</name>
        <dbReference type="ChEBI" id="CHEBI:30616"/>
    </ligand>
</feature>
<evidence type="ECO:0000256" key="1">
    <source>
        <dbReference type="PROSITE-ProRule" id="PRU10141"/>
    </source>
</evidence>
<dbReference type="InterPro" id="IPR020635">
    <property type="entry name" value="Tyr_kinase_cat_dom"/>
</dbReference>
<dbReference type="Pfam" id="PF00069">
    <property type="entry name" value="Pkinase"/>
    <property type="match status" value="1"/>
</dbReference>
<dbReference type="GO" id="GO:0005524">
    <property type="term" value="F:ATP binding"/>
    <property type="evidence" value="ECO:0007669"/>
    <property type="project" value="UniProtKB-UniRule"/>
</dbReference>
<keyword evidence="1" id="KW-0067">ATP-binding</keyword>
<comment type="caution">
    <text evidence="3">The sequence shown here is derived from an EMBL/GenBank/DDBJ whole genome shotgun (WGS) entry which is preliminary data.</text>
</comment>
<reference evidence="3" key="1">
    <citation type="submission" date="2021-03" db="EMBL/GenBank/DDBJ databases">
        <title>Bacillus suaedae sp. nov., isolated from Suaeda aralocaspica.</title>
        <authorList>
            <person name="Lei R.F.R."/>
        </authorList>
    </citation>
    <scope>NUCLEOTIDE SEQUENCE</scope>
    <source>
        <strain evidence="3">YZJH907-2</strain>
    </source>
</reference>
<evidence type="ECO:0000313" key="4">
    <source>
        <dbReference type="Proteomes" id="UP000678228"/>
    </source>
</evidence>
<dbReference type="EMBL" id="JAGKSQ010000011">
    <property type="protein sequence ID" value="MBP3953207.1"/>
    <property type="molecule type" value="Genomic_DNA"/>
</dbReference>
<dbReference type="Gene3D" id="1.10.510.10">
    <property type="entry name" value="Transferase(Phosphotransferase) domain 1"/>
    <property type="match status" value="1"/>
</dbReference>
<dbReference type="InterPro" id="IPR000719">
    <property type="entry name" value="Prot_kinase_dom"/>
</dbReference>
<evidence type="ECO:0000259" key="2">
    <source>
        <dbReference type="PROSITE" id="PS50011"/>
    </source>
</evidence>
<dbReference type="RefSeq" id="WP_210599066.1">
    <property type="nucleotide sequence ID" value="NZ_JAGKSQ010000011.1"/>
</dbReference>
<name>A0A940WYK3_9BACI</name>
<dbReference type="AlphaFoldDB" id="A0A940WYK3"/>
<protein>
    <submittedName>
        <fullName evidence="3">Protein kinase</fullName>
    </submittedName>
</protein>
<dbReference type="GO" id="GO:0004713">
    <property type="term" value="F:protein tyrosine kinase activity"/>
    <property type="evidence" value="ECO:0007669"/>
    <property type="project" value="InterPro"/>
</dbReference>
<gene>
    <name evidence="3" type="ORF">J7W16_18955</name>
</gene>
<accession>A0A940WYK3</accession>
<dbReference type="InterPro" id="IPR011009">
    <property type="entry name" value="Kinase-like_dom_sf"/>
</dbReference>
<keyword evidence="3" id="KW-0808">Transferase</keyword>
<dbReference type="SUPFAM" id="SSF56112">
    <property type="entry name" value="Protein kinase-like (PK-like)"/>
    <property type="match status" value="1"/>
</dbReference>
<proteinExistence type="predicted"/>
<keyword evidence="3" id="KW-0418">Kinase</keyword>
<dbReference type="SMART" id="SM00219">
    <property type="entry name" value="TyrKc"/>
    <property type="match status" value="1"/>
</dbReference>
<dbReference type="PROSITE" id="PS50011">
    <property type="entry name" value="PROTEIN_KINASE_DOM"/>
    <property type="match status" value="1"/>
</dbReference>
<dbReference type="Proteomes" id="UP000678228">
    <property type="component" value="Unassembled WGS sequence"/>
</dbReference>
<feature type="domain" description="Protein kinase" evidence="2">
    <location>
        <begin position="20"/>
        <end position="259"/>
    </location>
</feature>
<dbReference type="PROSITE" id="PS00107">
    <property type="entry name" value="PROTEIN_KINASE_ATP"/>
    <property type="match status" value="1"/>
</dbReference>
<dbReference type="InterPro" id="IPR017441">
    <property type="entry name" value="Protein_kinase_ATP_BS"/>
</dbReference>